<gene>
    <name evidence="2" type="ORF">BaRGS_00027285</name>
</gene>
<feature type="compositionally biased region" description="Polar residues" evidence="1">
    <location>
        <begin position="147"/>
        <end position="171"/>
    </location>
</feature>
<dbReference type="EMBL" id="JACVVK020000262">
    <property type="protein sequence ID" value="KAK7481434.1"/>
    <property type="molecule type" value="Genomic_DNA"/>
</dbReference>
<feature type="compositionally biased region" description="Polar residues" evidence="1">
    <location>
        <begin position="36"/>
        <end position="53"/>
    </location>
</feature>
<evidence type="ECO:0000313" key="2">
    <source>
        <dbReference type="EMBL" id="KAK7481434.1"/>
    </source>
</evidence>
<name>A0ABD0K2I0_9CAEN</name>
<sequence>MSKKVTWSFKRDDVTHNEEGTFRTTVDIPTNIETQTVANGTNDGNGKINQQEVDNGIGKTHHSERGVSDTKETPVEADKSAAGDTNATTVPQKVNEGSGKQHHSETGTSDTKKTLLAADKNVAEELRSSGERHANLTTEPQEFDNGNGKTQQSETGISSIKKTSGEANENASEGIVVMIPNGTQTGGMQAVTKEPETSSKAVTRVGIRDIILRELNAPLHA</sequence>
<feature type="region of interest" description="Disordered" evidence="1">
    <location>
        <begin position="126"/>
        <end position="171"/>
    </location>
</feature>
<evidence type="ECO:0008006" key="4">
    <source>
        <dbReference type="Google" id="ProtNLM"/>
    </source>
</evidence>
<proteinExistence type="predicted"/>
<reference evidence="2 3" key="1">
    <citation type="journal article" date="2023" name="Sci. Data">
        <title>Genome assembly of the Korean intertidal mud-creeper Batillaria attramentaria.</title>
        <authorList>
            <person name="Patra A.K."/>
            <person name="Ho P.T."/>
            <person name="Jun S."/>
            <person name="Lee S.J."/>
            <person name="Kim Y."/>
            <person name="Won Y.J."/>
        </authorList>
    </citation>
    <scope>NUCLEOTIDE SEQUENCE [LARGE SCALE GENOMIC DNA]</scope>
    <source>
        <strain evidence="2">Wonlab-2016</strain>
    </source>
</reference>
<feature type="compositionally biased region" description="Polar residues" evidence="1">
    <location>
        <begin position="83"/>
        <end position="92"/>
    </location>
</feature>
<keyword evidence="3" id="KW-1185">Reference proteome</keyword>
<feature type="compositionally biased region" description="Basic and acidic residues" evidence="1">
    <location>
        <begin position="61"/>
        <end position="81"/>
    </location>
</feature>
<organism evidence="2 3">
    <name type="scientific">Batillaria attramentaria</name>
    <dbReference type="NCBI Taxonomy" id="370345"/>
    <lineage>
        <taxon>Eukaryota</taxon>
        <taxon>Metazoa</taxon>
        <taxon>Spiralia</taxon>
        <taxon>Lophotrochozoa</taxon>
        <taxon>Mollusca</taxon>
        <taxon>Gastropoda</taxon>
        <taxon>Caenogastropoda</taxon>
        <taxon>Sorbeoconcha</taxon>
        <taxon>Cerithioidea</taxon>
        <taxon>Batillariidae</taxon>
        <taxon>Batillaria</taxon>
    </lineage>
</organism>
<dbReference type="AlphaFoldDB" id="A0ABD0K2I0"/>
<comment type="caution">
    <text evidence="2">The sequence shown here is derived from an EMBL/GenBank/DDBJ whole genome shotgun (WGS) entry which is preliminary data.</text>
</comment>
<evidence type="ECO:0000256" key="1">
    <source>
        <dbReference type="SAM" id="MobiDB-lite"/>
    </source>
</evidence>
<protein>
    <recommendedName>
        <fullName evidence="4">Hypervirulence associated protein TUDOR domain-containing protein</fullName>
    </recommendedName>
</protein>
<dbReference type="Proteomes" id="UP001519460">
    <property type="component" value="Unassembled WGS sequence"/>
</dbReference>
<feature type="compositionally biased region" description="Basic and acidic residues" evidence="1">
    <location>
        <begin position="102"/>
        <end position="113"/>
    </location>
</feature>
<evidence type="ECO:0000313" key="3">
    <source>
        <dbReference type="Proteomes" id="UP001519460"/>
    </source>
</evidence>
<feature type="region of interest" description="Disordered" evidence="1">
    <location>
        <begin position="36"/>
        <end position="114"/>
    </location>
</feature>
<accession>A0ABD0K2I0</accession>